<dbReference type="Gene3D" id="3.30.70.120">
    <property type="match status" value="1"/>
</dbReference>
<keyword evidence="3" id="KW-1185">Reference proteome</keyword>
<dbReference type="EMBL" id="JBHSWI010000001">
    <property type="protein sequence ID" value="MFC6644201.1"/>
    <property type="molecule type" value="Genomic_DNA"/>
</dbReference>
<dbReference type="InterPro" id="IPR015867">
    <property type="entry name" value="N-reg_PII/ATP_PRibTrfase_C"/>
</dbReference>
<accession>A0ABW1Z6A7</accession>
<dbReference type="Pfam" id="PF02641">
    <property type="entry name" value="DUF190"/>
    <property type="match status" value="1"/>
</dbReference>
<comment type="similarity">
    <text evidence="1">Belongs to the UPF0166 family.</text>
</comment>
<gene>
    <name evidence="2" type="ORF">ACFQBQ_01055</name>
</gene>
<name>A0ABW1Z6A7_9BACT</name>
<evidence type="ECO:0000313" key="3">
    <source>
        <dbReference type="Proteomes" id="UP001596391"/>
    </source>
</evidence>
<dbReference type="RefSeq" id="WP_263372142.1">
    <property type="nucleotide sequence ID" value="NZ_JAGSYD010000004.1"/>
</dbReference>
<evidence type="ECO:0000313" key="2">
    <source>
        <dbReference type="EMBL" id="MFC6644201.1"/>
    </source>
</evidence>
<proteinExistence type="inferred from homology"/>
<evidence type="ECO:0000256" key="1">
    <source>
        <dbReference type="ARBA" id="ARBA00010554"/>
    </source>
</evidence>
<organism evidence="2 3">
    <name type="scientific">Granulicella cerasi</name>
    <dbReference type="NCBI Taxonomy" id="741063"/>
    <lineage>
        <taxon>Bacteria</taxon>
        <taxon>Pseudomonadati</taxon>
        <taxon>Acidobacteriota</taxon>
        <taxon>Terriglobia</taxon>
        <taxon>Terriglobales</taxon>
        <taxon>Acidobacteriaceae</taxon>
        <taxon>Granulicella</taxon>
    </lineage>
</organism>
<dbReference type="Proteomes" id="UP001596391">
    <property type="component" value="Unassembled WGS sequence"/>
</dbReference>
<sequence length="119" mass="13059">MLPIGPAMKVTIYLNQDTSSKRGFLRDEILSFLREKGVGVGGATVLHPYAGFGSHGRLHKSDEGDVEGLHLPVMICFIETMEKTQSILPILQEMVTDGLIEAHPTEVLKSAKQEEKVIS</sequence>
<reference evidence="3" key="1">
    <citation type="journal article" date="2019" name="Int. J. Syst. Evol. Microbiol.">
        <title>The Global Catalogue of Microorganisms (GCM) 10K type strain sequencing project: providing services to taxonomists for standard genome sequencing and annotation.</title>
        <authorList>
            <consortium name="The Broad Institute Genomics Platform"/>
            <consortium name="The Broad Institute Genome Sequencing Center for Infectious Disease"/>
            <person name="Wu L."/>
            <person name="Ma J."/>
        </authorList>
    </citation>
    <scope>NUCLEOTIDE SEQUENCE [LARGE SCALE GENOMIC DNA]</scope>
    <source>
        <strain evidence="3">CGMCC 1.16026</strain>
    </source>
</reference>
<dbReference type="SUPFAM" id="SSF54913">
    <property type="entry name" value="GlnB-like"/>
    <property type="match status" value="1"/>
</dbReference>
<protein>
    <submittedName>
        <fullName evidence="2">DUF190 domain-containing protein</fullName>
    </submittedName>
</protein>
<comment type="caution">
    <text evidence="2">The sequence shown here is derived from an EMBL/GenBank/DDBJ whole genome shotgun (WGS) entry which is preliminary data.</text>
</comment>
<dbReference type="InterPro" id="IPR003793">
    <property type="entry name" value="UPF0166"/>
</dbReference>
<dbReference type="InterPro" id="IPR011322">
    <property type="entry name" value="N-reg_PII-like_a/b"/>
</dbReference>